<dbReference type="AlphaFoldDB" id="A0A343JG69"/>
<evidence type="ECO:0000313" key="2">
    <source>
        <dbReference type="EMBL" id="ASW44527.1"/>
    </source>
</evidence>
<feature type="transmembrane region" description="Helical" evidence="1">
    <location>
        <begin position="12"/>
        <end position="30"/>
    </location>
</feature>
<organism evidence="2 3">
    <name type="scientific">Clostridium isatidis</name>
    <dbReference type="NCBI Taxonomy" id="182773"/>
    <lineage>
        <taxon>Bacteria</taxon>
        <taxon>Bacillati</taxon>
        <taxon>Bacillota</taxon>
        <taxon>Clostridia</taxon>
        <taxon>Eubacteriales</taxon>
        <taxon>Clostridiaceae</taxon>
        <taxon>Clostridium</taxon>
    </lineage>
</organism>
<dbReference type="EMBL" id="CP016786">
    <property type="protein sequence ID" value="ASW44527.1"/>
    <property type="molecule type" value="Genomic_DNA"/>
</dbReference>
<dbReference type="KEGG" id="cia:BEN51_12755"/>
<keyword evidence="1" id="KW-0472">Membrane</keyword>
<proteinExistence type="predicted"/>
<keyword evidence="3" id="KW-1185">Reference proteome</keyword>
<dbReference type="Proteomes" id="UP000264883">
    <property type="component" value="Chromosome"/>
</dbReference>
<sequence length="63" mass="6940">MERLILSEEDYEYLAKGIAIGAGVGVFIGLFVDNIILSFSAFTSLGIIGSVVYSFYKKNKRKS</sequence>
<name>A0A343JG69_9CLOT</name>
<reference evidence="2 3" key="1">
    <citation type="submission" date="2016-08" db="EMBL/GenBank/DDBJ databases">
        <title>Complete Genome Sequence Of The Indigo Reducing Clostridium isatidis DSM15098.</title>
        <authorList>
            <person name="Little G.T."/>
            <person name="Minton N.P."/>
        </authorList>
    </citation>
    <scope>NUCLEOTIDE SEQUENCE [LARGE SCALE GENOMIC DNA]</scope>
    <source>
        <strain evidence="2 3">DSM 15098</strain>
    </source>
</reference>
<accession>A0A343JG69</accession>
<keyword evidence="1" id="KW-0812">Transmembrane</keyword>
<evidence type="ECO:0000256" key="1">
    <source>
        <dbReference type="SAM" id="Phobius"/>
    </source>
</evidence>
<evidence type="ECO:0000313" key="3">
    <source>
        <dbReference type="Proteomes" id="UP000264883"/>
    </source>
</evidence>
<gene>
    <name evidence="2" type="ORF">BEN51_12755</name>
</gene>
<dbReference type="OrthoDB" id="9937096at2"/>
<protein>
    <submittedName>
        <fullName evidence="2">Uncharacterized protein</fullName>
    </submittedName>
</protein>
<keyword evidence="1" id="KW-1133">Transmembrane helix</keyword>
<feature type="transmembrane region" description="Helical" evidence="1">
    <location>
        <begin position="36"/>
        <end position="56"/>
    </location>
</feature>